<sequence length="215" mass="22753">MHAARPLKPFAIPGKAYASTYPGLLGAQCKYLVNVSGPKPSSLLSNDLESSRETVRHHVASNLNARNYLRVLLSRELVVNGYYAVQAQSHLTQQPQNIPILAQDLGILLLDGREMIEQVRGPGRFHRRPGVVDFLFLWRHARGWAVPVHCRVGAYLGDAAAGVLAADAAVAWGSFLGAGIGVDIGVSAGAGVGVGMGVSVGIEGKIRVVGIVIGF</sequence>
<dbReference type="EMBL" id="JADNRY010000552">
    <property type="protein sequence ID" value="KAF9041695.1"/>
    <property type="molecule type" value="Genomic_DNA"/>
</dbReference>
<name>A0A9P5P5D2_9AGAR</name>
<organism evidence="1 2">
    <name type="scientific">Rhodocollybia butyracea</name>
    <dbReference type="NCBI Taxonomy" id="206335"/>
    <lineage>
        <taxon>Eukaryota</taxon>
        <taxon>Fungi</taxon>
        <taxon>Dikarya</taxon>
        <taxon>Basidiomycota</taxon>
        <taxon>Agaricomycotina</taxon>
        <taxon>Agaricomycetes</taxon>
        <taxon>Agaricomycetidae</taxon>
        <taxon>Agaricales</taxon>
        <taxon>Marasmiineae</taxon>
        <taxon>Omphalotaceae</taxon>
        <taxon>Rhodocollybia</taxon>
    </lineage>
</organism>
<keyword evidence="2" id="KW-1185">Reference proteome</keyword>
<accession>A0A9P5P5D2</accession>
<evidence type="ECO:0000313" key="1">
    <source>
        <dbReference type="EMBL" id="KAF9041695.1"/>
    </source>
</evidence>
<gene>
    <name evidence="1" type="ORF">BDP27DRAFT_1409386</name>
</gene>
<reference evidence="1" key="1">
    <citation type="submission" date="2020-11" db="EMBL/GenBank/DDBJ databases">
        <authorList>
            <consortium name="DOE Joint Genome Institute"/>
            <person name="Ahrendt S."/>
            <person name="Riley R."/>
            <person name="Andreopoulos W."/>
            <person name="Labutti K."/>
            <person name="Pangilinan J."/>
            <person name="Ruiz-Duenas F.J."/>
            <person name="Barrasa J.M."/>
            <person name="Sanchez-Garcia M."/>
            <person name="Camarero S."/>
            <person name="Miyauchi S."/>
            <person name="Serrano A."/>
            <person name="Linde D."/>
            <person name="Babiker R."/>
            <person name="Drula E."/>
            <person name="Ayuso-Fernandez I."/>
            <person name="Pacheco R."/>
            <person name="Padilla G."/>
            <person name="Ferreira P."/>
            <person name="Barriuso J."/>
            <person name="Kellner H."/>
            <person name="Castanera R."/>
            <person name="Alfaro M."/>
            <person name="Ramirez L."/>
            <person name="Pisabarro A.G."/>
            <person name="Kuo A."/>
            <person name="Tritt A."/>
            <person name="Lipzen A."/>
            <person name="He G."/>
            <person name="Yan M."/>
            <person name="Ng V."/>
            <person name="Cullen D."/>
            <person name="Martin F."/>
            <person name="Rosso M.-N."/>
            <person name="Henrissat B."/>
            <person name="Hibbett D."/>
            <person name="Martinez A.T."/>
            <person name="Grigoriev I.V."/>
        </authorList>
    </citation>
    <scope>NUCLEOTIDE SEQUENCE</scope>
    <source>
        <strain evidence="1">AH 40177</strain>
    </source>
</reference>
<comment type="caution">
    <text evidence="1">The sequence shown here is derived from an EMBL/GenBank/DDBJ whole genome shotgun (WGS) entry which is preliminary data.</text>
</comment>
<protein>
    <submittedName>
        <fullName evidence="1">Uncharacterized protein</fullName>
    </submittedName>
</protein>
<evidence type="ECO:0000313" key="2">
    <source>
        <dbReference type="Proteomes" id="UP000772434"/>
    </source>
</evidence>
<proteinExistence type="predicted"/>
<dbReference type="AlphaFoldDB" id="A0A9P5P5D2"/>
<dbReference type="Proteomes" id="UP000772434">
    <property type="component" value="Unassembled WGS sequence"/>
</dbReference>